<evidence type="ECO:0000259" key="1">
    <source>
        <dbReference type="Pfam" id="PF00534"/>
    </source>
</evidence>
<sequence length="366" mass="42511">MRVVYLMDQMYLHGGAEKIVSLKINSLIEDFGYDVFLITNGQRNKKNVYTLSPKVNQLDLNINYTQGISFFHPVNLLKTIQHFFKLKSTFKKIDPDIIISVSQTPDQFFLPFIRKKTPKIKEFHSSGVSLNLGFLKRKLFNLYKKYTTLVLLNKDEQQYYPFPNTFIIPNFIDKREEELFTDYSNRDKVIIAAGRIAPVKQFDHLIEAWKLIFEKFPEWEIHIYGEGDDELKNQLQTIQSNYEIKNLYFKGAVSDLDQRMKKASLYAMTSSTECFPMVLLEAMSNGVPIISYDCPNGPRNIISSQKEGILVQGDNIKAFSQKLESIILQEEARGDLSIGAFETSKEFLKDKVMIKWVDLYKKLKKV</sequence>
<dbReference type="Gene3D" id="3.40.50.2000">
    <property type="entry name" value="Glycogen Phosphorylase B"/>
    <property type="match status" value="2"/>
</dbReference>
<dbReference type="SUPFAM" id="SSF53756">
    <property type="entry name" value="UDP-Glycosyltransferase/glycogen phosphorylase"/>
    <property type="match status" value="1"/>
</dbReference>
<protein>
    <submittedName>
        <fullName evidence="2">Glycosyltransferase family 4 protein</fullName>
    </submittedName>
</protein>
<proteinExistence type="predicted"/>
<name>A0ABM9PCU2_9FLAO</name>
<feature type="domain" description="Glycosyl transferase family 1" evidence="1">
    <location>
        <begin position="185"/>
        <end position="337"/>
    </location>
</feature>
<evidence type="ECO:0000313" key="2">
    <source>
        <dbReference type="EMBL" id="CAL2103440.1"/>
    </source>
</evidence>
<comment type="caution">
    <text evidence="2">The sequence shown here is derived from an EMBL/GenBank/DDBJ whole genome shotgun (WGS) entry which is preliminary data.</text>
</comment>
<reference evidence="2 3" key="1">
    <citation type="submission" date="2024-05" db="EMBL/GenBank/DDBJ databases">
        <authorList>
            <person name="Duchaud E."/>
        </authorList>
    </citation>
    <scope>NUCLEOTIDE SEQUENCE [LARGE SCALE GENOMIC DNA]</scope>
    <source>
        <strain evidence="2">Ena-SAMPLE-TAB-13-05-2024-13:56:06:370-140308</strain>
    </source>
</reference>
<keyword evidence="3" id="KW-1185">Reference proteome</keyword>
<evidence type="ECO:0000313" key="3">
    <source>
        <dbReference type="Proteomes" id="UP001497527"/>
    </source>
</evidence>
<dbReference type="Proteomes" id="UP001497527">
    <property type="component" value="Unassembled WGS sequence"/>
</dbReference>
<gene>
    <name evidence="2" type="ORF">T190423A01A_40033</name>
</gene>
<dbReference type="InterPro" id="IPR001296">
    <property type="entry name" value="Glyco_trans_1"/>
</dbReference>
<dbReference type="RefSeq" id="WP_348717648.1">
    <property type="nucleotide sequence ID" value="NZ_CAXJIO010000013.1"/>
</dbReference>
<dbReference type="PANTHER" id="PTHR12526:SF630">
    <property type="entry name" value="GLYCOSYLTRANSFERASE"/>
    <property type="match status" value="1"/>
</dbReference>
<dbReference type="EMBL" id="CAXJIO010000013">
    <property type="protein sequence ID" value="CAL2103440.1"/>
    <property type="molecule type" value="Genomic_DNA"/>
</dbReference>
<dbReference type="Pfam" id="PF00534">
    <property type="entry name" value="Glycos_transf_1"/>
    <property type="match status" value="1"/>
</dbReference>
<dbReference type="PANTHER" id="PTHR12526">
    <property type="entry name" value="GLYCOSYLTRANSFERASE"/>
    <property type="match status" value="1"/>
</dbReference>
<accession>A0ABM9PCU2</accession>
<organism evidence="2 3">
    <name type="scientific">Tenacibaculum polynesiense</name>
    <dbReference type="NCBI Taxonomy" id="3137857"/>
    <lineage>
        <taxon>Bacteria</taxon>
        <taxon>Pseudomonadati</taxon>
        <taxon>Bacteroidota</taxon>
        <taxon>Flavobacteriia</taxon>
        <taxon>Flavobacteriales</taxon>
        <taxon>Flavobacteriaceae</taxon>
        <taxon>Tenacibaculum</taxon>
    </lineage>
</organism>